<feature type="transmembrane region" description="Helical" evidence="1">
    <location>
        <begin position="155"/>
        <end position="173"/>
    </location>
</feature>
<feature type="transmembrane region" description="Helical" evidence="1">
    <location>
        <begin position="57"/>
        <end position="73"/>
    </location>
</feature>
<keyword evidence="3" id="KW-1185">Reference proteome</keyword>
<dbReference type="GeneID" id="5045902"/>
<dbReference type="EMBL" id="CT868669">
    <property type="protein sequence ID" value="CAK92720.1"/>
    <property type="molecule type" value="Genomic_DNA"/>
</dbReference>
<name>A0EBQ3_PARTE</name>
<dbReference type="KEGG" id="ptm:GSPATT00025454001"/>
<evidence type="ECO:0000256" key="1">
    <source>
        <dbReference type="SAM" id="Phobius"/>
    </source>
</evidence>
<evidence type="ECO:0000313" key="3">
    <source>
        <dbReference type="Proteomes" id="UP000000600"/>
    </source>
</evidence>
<reference evidence="2 3" key="1">
    <citation type="journal article" date="2006" name="Nature">
        <title>Global trends of whole-genome duplications revealed by the ciliate Paramecium tetraurelia.</title>
        <authorList>
            <consortium name="Genoscope"/>
            <person name="Aury J.-M."/>
            <person name="Jaillon O."/>
            <person name="Duret L."/>
            <person name="Noel B."/>
            <person name="Jubin C."/>
            <person name="Porcel B.M."/>
            <person name="Segurens B."/>
            <person name="Daubin V."/>
            <person name="Anthouard V."/>
            <person name="Aiach N."/>
            <person name="Arnaiz O."/>
            <person name="Billaut A."/>
            <person name="Beisson J."/>
            <person name="Blanc I."/>
            <person name="Bouhouche K."/>
            <person name="Camara F."/>
            <person name="Duharcourt S."/>
            <person name="Guigo R."/>
            <person name="Gogendeau D."/>
            <person name="Katinka M."/>
            <person name="Keller A.-M."/>
            <person name="Kissmehl R."/>
            <person name="Klotz C."/>
            <person name="Koll F."/>
            <person name="Le Moue A."/>
            <person name="Lepere C."/>
            <person name="Malinsky S."/>
            <person name="Nowacki M."/>
            <person name="Nowak J.K."/>
            <person name="Plattner H."/>
            <person name="Poulain J."/>
            <person name="Ruiz F."/>
            <person name="Serrano V."/>
            <person name="Zagulski M."/>
            <person name="Dessen P."/>
            <person name="Betermier M."/>
            <person name="Weissenbach J."/>
            <person name="Scarpelli C."/>
            <person name="Schachter V."/>
            <person name="Sperling L."/>
            <person name="Meyer E."/>
            <person name="Cohen J."/>
            <person name="Wincker P."/>
        </authorList>
    </citation>
    <scope>NUCLEOTIDE SEQUENCE [LARGE SCALE GENOMIC DNA]</scope>
    <source>
        <strain evidence="2 3">Stock d4-2</strain>
    </source>
</reference>
<keyword evidence="1" id="KW-1133">Transmembrane helix</keyword>
<dbReference type="AlphaFoldDB" id="A0EBQ3"/>
<evidence type="ECO:0008006" key="4">
    <source>
        <dbReference type="Google" id="ProtNLM"/>
    </source>
</evidence>
<keyword evidence="1" id="KW-0472">Membrane</keyword>
<feature type="transmembrane region" description="Helical" evidence="1">
    <location>
        <begin position="32"/>
        <end position="51"/>
    </location>
</feature>
<proteinExistence type="predicted"/>
<dbReference type="InParanoid" id="A0EBQ3"/>
<accession>A0EBQ3</accession>
<dbReference type="RefSeq" id="XP_001460117.1">
    <property type="nucleotide sequence ID" value="XM_001460080.1"/>
</dbReference>
<dbReference type="OMA" id="KISMMIN"/>
<evidence type="ECO:0000313" key="2">
    <source>
        <dbReference type="EMBL" id="CAK92720.1"/>
    </source>
</evidence>
<protein>
    <recommendedName>
        <fullName evidence="4">Transmembrane protein</fullName>
    </recommendedName>
</protein>
<dbReference type="Proteomes" id="UP000000600">
    <property type="component" value="Unassembled WGS sequence"/>
</dbReference>
<organism evidence="2 3">
    <name type="scientific">Paramecium tetraurelia</name>
    <dbReference type="NCBI Taxonomy" id="5888"/>
    <lineage>
        <taxon>Eukaryota</taxon>
        <taxon>Sar</taxon>
        <taxon>Alveolata</taxon>
        <taxon>Ciliophora</taxon>
        <taxon>Intramacronucleata</taxon>
        <taxon>Oligohymenophorea</taxon>
        <taxon>Peniculida</taxon>
        <taxon>Parameciidae</taxon>
        <taxon>Paramecium</taxon>
    </lineage>
</organism>
<gene>
    <name evidence="2" type="ORF">GSPATT00025454001</name>
</gene>
<keyword evidence="1" id="KW-0812">Transmembrane</keyword>
<sequence length="485" mass="57632">MNKYTCFFINQNIEDIYQKNHQMSQRISQFKLFSYTVTIGLVIKISMMINQGIIDKIYPHIAMLITLTIYNLIKFESSQKIRMAQISINTLFTLYVLQYEVFTDIIAQNYNGGNQMAANILNSIMGEFPEAAFGTLVALAMRLYYFVSYGELKNINVMAINASIHFVWIYYLYNFNKAKRSQFILTLVDNKWEKIFQQIFHNNKKFVLLHYDEEEFKIKKVLQTILPQSTSLQAFLEYIREVKCNNQPIQNFFFQQINKHKKNQQDVINQQILLKYERKLIQFHFSLFFGDKPIILLVNEDQTKSSIDVISQSTVILKILKNLVNIIDSNKQYNKRKFFQLSQFIKIKYLIGKINSRKKSIQKINLNNFVNKIANRYKRYIIVQTYGMQCEVMILEDVFHLFLLVVFGNTSKKNIQAQIFRDFDCKVHLVFEGYFRQDIINIHYQKFQFYFALIISNCSIQENCIKIELNEEVLYPFTNNQHKIS</sequence>
<dbReference type="OrthoDB" id="306281at2759"/>
<dbReference type="HOGENOM" id="CLU_557211_0_0_1"/>